<dbReference type="Pfam" id="PF09172">
    <property type="entry name" value="Vit_open_b-sht"/>
    <property type="match status" value="1"/>
</dbReference>
<dbReference type="EMBL" id="JAHUTI010093098">
    <property type="protein sequence ID" value="MED6262538.1"/>
    <property type="molecule type" value="Genomic_DNA"/>
</dbReference>
<feature type="non-terminal residue" evidence="5">
    <location>
        <position position="611"/>
    </location>
</feature>
<dbReference type="PANTHER" id="PTHR13769:SF6">
    <property type="entry name" value="APOLIPOPROTEIN B-100"/>
    <property type="match status" value="1"/>
</dbReference>
<comment type="subcellular location">
    <subcellularLocation>
        <location evidence="1">Secreted</location>
    </subcellularLocation>
</comment>
<evidence type="ECO:0000313" key="6">
    <source>
        <dbReference type="Proteomes" id="UP001345963"/>
    </source>
</evidence>
<proteinExistence type="predicted"/>
<gene>
    <name evidence="5" type="ORF">ATANTOWER_021389</name>
</gene>
<dbReference type="InterPro" id="IPR015819">
    <property type="entry name" value="Lipid_transp_b-sht_shell"/>
</dbReference>
<feature type="domain" description="Vitellinogen open beta-sheet" evidence="4">
    <location>
        <begin position="22"/>
        <end position="326"/>
    </location>
</feature>
<keyword evidence="2" id="KW-0964">Secreted</keyword>
<keyword evidence="3" id="KW-0325">Glycoprotein</keyword>
<accession>A0ABU7CIE1</accession>
<dbReference type="SUPFAM" id="SSF56968">
    <property type="entry name" value="Lipovitellin-phosvitin complex, beta-sheet shell regions"/>
    <property type="match status" value="1"/>
</dbReference>
<evidence type="ECO:0000256" key="1">
    <source>
        <dbReference type="ARBA" id="ARBA00004613"/>
    </source>
</evidence>
<evidence type="ECO:0000256" key="3">
    <source>
        <dbReference type="ARBA" id="ARBA00023180"/>
    </source>
</evidence>
<evidence type="ECO:0000313" key="5">
    <source>
        <dbReference type="EMBL" id="MED6262538.1"/>
    </source>
</evidence>
<protein>
    <recommendedName>
        <fullName evidence="4">Vitellinogen open beta-sheet domain-containing protein</fullName>
    </recommendedName>
</protein>
<dbReference type="Gene3D" id="2.20.80.10">
    <property type="entry name" value="Lipovitellin-phosvitin complex, chain A, domain 4"/>
    <property type="match status" value="1"/>
</dbReference>
<name>A0ABU7CIE1_9TELE</name>
<keyword evidence="6" id="KW-1185">Reference proteome</keyword>
<evidence type="ECO:0000259" key="4">
    <source>
        <dbReference type="SMART" id="SM01169"/>
    </source>
</evidence>
<dbReference type="SMART" id="SM01169">
    <property type="entry name" value="DUF1943"/>
    <property type="match status" value="1"/>
</dbReference>
<feature type="non-terminal residue" evidence="5">
    <location>
        <position position="1"/>
    </location>
</feature>
<dbReference type="InterPro" id="IPR015255">
    <property type="entry name" value="Vitellinogen_open_b-sht"/>
</dbReference>
<comment type="caution">
    <text evidence="5">The sequence shown here is derived from an EMBL/GenBank/DDBJ whole genome shotgun (WGS) entry which is preliminary data.</text>
</comment>
<organism evidence="5 6">
    <name type="scientific">Ataeniobius toweri</name>
    <dbReference type="NCBI Taxonomy" id="208326"/>
    <lineage>
        <taxon>Eukaryota</taxon>
        <taxon>Metazoa</taxon>
        <taxon>Chordata</taxon>
        <taxon>Craniata</taxon>
        <taxon>Vertebrata</taxon>
        <taxon>Euteleostomi</taxon>
        <taxon>Actinopterygii</taxon>
        <taxon>Neopterygii</taxon>
        <taxon>Teleostei</taxon>
        <taxon>Neoteleostei</taxon>
        <taxon>Acanthomorphata</taxon>
        <taxon>Ovalentaria</taxon>
        <taxon>Atherinomorphae</taxon>
        <taxon>Cyprinodontiformes</taxon>
        <taxon>Goodeidae</taxon>
        <taxon>Ataeniobius</taxon>
    </lineage>
</organism>
<dbReference type="InterPro" id="IPR052418">
    <property type="entry name" value="Apolipoprotein_B"/>
</dbReference>
<dbReference type="Pfam" id="PF06448">
    <property type="entry name" value="DUF1081"/>
    <property type="match status" value="1"/>
</dbReference>
<reference evidence="5 6" key="1">
    <citation type="submission" date="2021-07" db="EMBL/GenBank/DDBJ databases">
        <authorList>
            <person name="Palmer J.M."/>
        </authorList>
    </citation>
    <scope>NUCLEOTIDE SEQUENCE [LARGE SCALE GENOMIC DNA]</scope>
    <source>
        <strain evidence="5 6">AT_MEX2019</strain>
        <tissue evidence="5">Muscle</tissue>
    </source>
</reference>
<dbReference type="PANTHER" id="PTHR13769">
    <property type="entry name" value="APOLIPOPROTEIN B"/>
    <property type="match status" value="1"/>
</dbReference>
<dbReference type="Proteomes" id="UP001345963">
    <property type="component" value="Unassembled WGS sequence"/>
</dbReference>
<evidence type="ECO:0000256" key="2">
    <source>
        <dbReference type="ARBA" id="ARBA00022525"/>
    </source>
</evidence>
<dbReference type="InterPro" id="IPR009454">
    <property type="entry name" value="Lipid_transpt_open_b-sht"/>
</dbReference>
<sequence>LKELIEVALQDKLLPKKHVFNRLSKNYKLSSPLGSVQSNIIFDDRNTLPKELKLEASMKAFDHSYDMFEVGVEGAGFEPTIKAFFGEKGFLHETFSQLMIFAGESAPMLREVLDRISPGFHQGRKRRQVPEDHLKAIKESFQKLLNDVRFSAAPEATAFFWLLGDEIGYMKTTEMKKMSETLLMYFHIFIRGLPAQAFFKLTSSTENEMFFHYIFMETSFSLPTGSGFPLKFSLSGVFAPGARGGLTPSAVTDVSFMPSIGLEFITQMGVHLPDYMDAGTEMHTNLYHESSFNAKVTVKKNHIKVSIPAPKSNSQLLSVRNKMLSISSGQTKLVPSLVEDQVDYTDCRPLFKGLNLCTVVSYCNASSIEQAPYFPLTGETMFAVEIQPTGKVSEYTATVTDETLREGKKGRPKVESLKLTLRTEGEESVEATASVKYNHNKKAISTDLVIPDCNVEAGINLAVTESDQDGRKMRGFTIDVTNKNIPQLTLSGRARHEMMKEVMLQLQMDIPSLKTDASLTAILKKDDNVLMDFESVIHLPETSYQQKASLKYDDDKFHVELKTDLNAEIKKMITNAEGHHRKLQKLIDDILDQKVAKTDMKLRHIVTKGIE</sequence>